<dbReference type="Gene3D" id="2.40.37.10">
    <property type="entry name" value="Lyase, Ornithine Decarboxylase, Chain A, domain 1"/>
    <property type="match status" value="1"/>
</dbReference>
<dbReference type="InterPro" id="IPR000821">
    <property type="entry name" value="Ala_racemase"/>
</dbReference>
<dbReference type="Pfam" id="PF01168">
    <property type="entry name" value="Ala_racemase_N"/>
    <property type="match status" value="1"/>
</dbReference>
<sequence length="205" mass="22694">MADTPSEDTYTKWQLENYLTVLHALEEKGLRPEICHASNSAAIMAHPSAHLDMVREGIILYGLYPDSVPQPDGPLKPVMTLKSRVAQVRDLPANSSVSYGRTYVSEHPIRTAVITAGYADGHPRRLSNQAYDIVNGTAYKQIGRICMDMHMLDITGDTTIRPGDEVVLWGAQGMSTEEVSQIVGTINYELTCLVTRRSTRVYLGE</sequence>
<dbReference type="Pfam" id="PF00842">
    <property type="entry name" value="Ala_racemase_C"/>
    <property type="match status" value="1"/>
</dbReference>
<dbReference type="GO" id="GO:0030632">
    <property type="term" value="P:D-alanine biosynthetic process"/>
    <property type="evidence" value="ECO:0007669"/>
    <property type="project" value="TreeGrafter"/>
</dbReference>
<comment type="caution">
    <text evidence="5">The sequence shown here is derived from an EMBL/GenBank/DDBJ whole genome shotgun (WGS) entry which is preliminary data.</text>
</comment>
<proteinExistence type="predicted"/>
<evidence type="ECO:0000256" key="2">
    <source>
        <dbReference type="ARBA" id="ARBA00022898"/>
    </source>
</evidence>
<dbReference type="SMART" id="SM01005">
    <property type="entry name" value="Ala_racemase_C"/>
    <property type="match status" value="1"/>
</dbReference>
<gene>
    <name evidence="5" type="primary">alr1_35</name>
    <name evidence="5" type="ORF">SDC9_180579</name>
</gene>
<accession>A0A645H3N0</accession>
<keyword evidence="3 5" id="KW-0413">Isomerase</keyword>
<reference evidence="5" key="1">
    <citation type="submission" date="2019-08" db="EMBL/GenBank/DDBJ databases">
        <authorList>
            <person name="Kucharzyk K."/>
            <person name="Murdoch R.W."/>
            <person name="Higgins S."/>
            <person name="Loffler F."/>
        </authorList>
    </citation>
    <scope>NUCLEOTIDE SEQUENCE</scope>
</reference>
<comment type="cofactor">
    <cofactor evidence="1">
        <name>pyridoxal 5'-phosphate</name>
        <dbReference type="ChEBI" id="CHEBI:597326"/>
    </cofactor>
</comment>
<dbReference type="AlphaFoldDB" id="A0A645H3N0"/>
<name>A0A645H3N0_9ZZZZ</name>
<organism evidence="5">
    <name type="scientific">bioreactor metagenome</name>
    <dbReference type="NCBI Taxonomy" id="1076179"/>
    <lineage>
        <taxon>unclassified sequences</taxon>
        <taxon>metagenomes</taxon>
        <taxon>ecological metagenomes</taxon>
    </lineage>
</organism>
<dbReference type="EMBL" id="VSSQ01085441">
    <property type="protein sequence ID" value="MPN33096.1"/>
    <property type="molecule type" value="Genomic_DNA"/>
</dbReference>
<evidence type="ECO:0000256" key="3">
    <source>
        <dbReference type="ARBA" id="ARBA00023235"/>
    </source>
</evidence>
<protein>
    <submittedName>
        <fullName evidence="5">Alanine racemase 1</fullName>
        <ecNumber evidence="5">5.1.1.1</ecNumber>
    </submittedName>
</protein>
<keyword evidence="2" id="KW-0663">Pyridoxal phosphate</keyword>
<dbReference type="SUPFAM" id="SSF51419">
    <property type="entry name" value="PLP-binding barrel"/>
    <property type="match status" value="1"/>
</dbReference>
<dbReference type="InterPro" id="IPR001608">
    <property type="entry name" value="Ala_racemase_N"/>
</dbReference>
<dbReference type="SUPFAM" id="SSF50621">
    <property type="entry name" value="Alanine racemase C-terminal domain-like"/>
    <property type="match status" value="1"/>
</dbReference>
<dbReference type="GO" id="GO:0005829">
    <property type="term" value="C:cytosol"/>
    <property type="evidence" value="ECO:0007669"/>
    <property type="project" value="TreeGrafter"/>
</dbReference>
<evidence type="ECO:0000313" key="5">
    <source>
        <dbReference type="EMBL" id="MPN33096.1"/>
    </source>
</evidence>
<dbReference type="PRINTS" id="PR00992">
    <property type="entry name" value="ALARACEMASE"/>
</dbReference>
<dbReference type="InterPro" id="IPR009006">
    <property type="entry name" value="Ala_racemase/Decarboxylase_C"/>
</dbReference>
<feature type="domain" description="Alanine racemase C-terminal" evidence="4">
    <location>
        <begin position="78"/>
        <end position="203"/>
    </location>
</feature>
<evidence type="ECO:0000259" key="4">
    <source>
        <dbReference type="SMART" id="SM01005"/>
    </source>
</evidence>
<dbReference type="PANTHER" id="PTHR30511:SF0">
    <property type="entry name" value="ALANINE RACEMASE, CATABOLIC-RELATED"/>
    <property type="match status" value="1"/>
</dbReference>
<dbReference type="CDD" id="cd00430">
    <property type="entry name" value="PLPDE_III_AR"/>
    <property type="match status" value="1"/>
</dbReference>
<dbReference type="EC" id="5.1.1.1" evidence="5"/>
<dbReference type="NCBIfam" id="TIGR00492">
    <property type="entry name" value="alr"/>
    <property type="match status" value="1"/>
</dbReference>
<dbReference type="InterPro" id="IPR029066">
    <property type="entry name" value="PLP-binding_barrel"/>
</dbReference>
<evidence type="ECO:0000256" key="1">
    <source>
        <dbReference type="ARBA" id="ARBA00001933"/>
    </source>
</evidence>
<dbReference type="PANTHER" id="PTHR30511">
    <property type="entry name" value="ALANINE RACEMASE"/>
    <property type="match status" value="1"/>
</dbReference>
<dbReference type="InterPro" id="IPR011079">
    <property type="entry name" value="Ala_racemase_C"/>
</dbReference>
<dbReference type="GO" id="GO:0030170">
    <property type="term" value="F:pyridoxal phosphate binding"/>
    <property type="evidence" value="ECO:0007669"/>
    <property type="project" value="TreeGrafter"/>
</dbReference>
<dbReference type="GO" id="GO:0008784">
    <property type="term" value="F:alanine racemase activity"/>
    <property type="evidence" value="ECO:0007669"/>
    <property type="project" value="UniProtKB-EC"/>
</dbReference>
<dbReference type="Gene3D" id="3.20.20.10">
    <property type="entry name" value="Alanine racemase"/>
    <property type="match status" value="1"/>
</dbReference>